<comment type="subcellular location">
    <subcellularLocation>
        <location evidence="1">Cell membrane</location>
        <topology evidence="1">Single-pass membrane protein</topology>
    </subcellularLocation>
    <subcellularLocation>
        <location evidence="7">Cell membrane</location>
        <topology evidence="7">Single-pass type II membrane protein</topology>
    </subcellularLocation>
</comment>
<comment type="similarity">
    <text evidence="2 7">Belongs to the ExbD/TolR family.</text>
</comment>
<dbReference type="GO" id="GO:0022857">
    <property type="term" value="F:transmembrane transporter activity"/>
    <property type="evidence" value="ECO:0007669"/>
    <property type="project" value="InterPro"/>
</dbReference>
<dbReference type="GO" id="GO:0005886">
    <property type="term" value="C:plasma membrane"/>
    <property type="evidence" value="ECO:0007669"/>
    <property type="project" value="UniProtKB-SubCell"/>
</dbReference>
<evidence type="ECO:0000256" key="8">
    <source>
        <dbReference type="SAM" id="Phobius"/>
    </source>
</evidence>
<dbReference type="Pfam" id="PF02472">
    <property type="entry name" value="ExbD"/>
    <property type="match status" value="1"/>
</dbReference>
<dbReference type="GO" id="GO:0015031">
    <property type="term" value="P:protein transport"/>
    <property type="evidence" value="ECO:0007669"/>
    <property type="project" value="UniProtKB-KW"/>
</dbReference>
<evidence type="ECO:0000256" key="2">
    <source>
        <dbReference type="ARBA" id="ARBA00005811"/>
    </source>
</evidence>
<keyword evidence="6 8" id="KW-0472">Membrane</keyword>
<keyword evidence="7" id="KW-0653">Protein transport</keyword>
<dbReference type="OrthoDB" id="952702at2"/>
<dbReference type="KEGG" id="pseg:D3H65_22670"/>
<evidence type="ECO:0000256" key="1">
    <source>
        <dbReference type="ARBA" id="ARBA00004162"/>
    </source>
</evidence>
<sequence length="185" mass="20230">MAEISTATTSDKPGVRRSKKLSTRVDLTPMVDLGFLLITFFIFTTTMSEPVATRLIMPDDTKPVPDSPNVGESSALTILPVSGNKVFYYHGDMEGALRSGAYGITNFSMKDGIGQVIRDKQLAMDRSKPGSREDLTLMIKPTAASSYQDVVNALDEVAINRVPHYALMNITDDEKKILQEKNGGL</sequence>
<protein>
    <submittedName>
        <fullName evidence="9">Biopolymer transporter ExbD</fullName>
    </submittedName>
</protein>
<dbReference type="PANTHER" id="PTHR30558:SF3">
    <property type="entry name" value="BIOPOLYMER TRANSPORT PROTEIN EXBD-RELATED"/>
    <property type="match status" value="1"/>
</dbReference>
<reference evidence="9 10" key="1">
    <citation type="submission" date="2018-09" db="EMBL/GenBank/DDBJ databases">
        <title>Genome sequencing of strain 6GH32-13.</title>
        <authorList>
            <person name="Weon H.-Y."/>
            <person name="Heo J."/>
            <person name="Kwon S.-W."/>
        </authorList>
    </citation>
    <scope>NUCLEOTIDE SEQUENCE [LARGE SCALE GENOMIC DNA]</scope>
    <source>
        <strain evidence="9 10">5GH32-13</strain>
    </source>
</reference>
<evidence type="ECO:0000313" key="9">
    <source>
        <dbReference type="EMBL" id="AXY78736.1"/>
    </source>
</evidence>
<dbReference type="Proteomes" id="UP000263900">
    <property type="component" value="Chromosome"/>
</dbReference>
<evidence type="ECO:0000313" key="10">
    <source>
        <dbReference type="Proteomes" id="UP000263900"/>
    </source>
</evidence>
<evidence type="ECO:0000256" key="3">
    <source>
        <dbReference type="ARBA" id="ARBA00022475"/>
    </source>
</evidence>
<keyword evidence="7" id="KW-0813">Transport</keyword>
<dbReference type="EMBL" id="CP032157">
    <property type="protein sequence ID" value="AXY78736.1"/>
    <property type="molecule type" value="Genomic_DNA"/>
</dbReference>
<organism evidence="9 10">
    <name type="scientific">Paraflavitalea soli</name>
    <dbReference type="NCBI Taxonomy" id="2315862"/>
    <lineage>
        <taxon>Bacteria</taxon>
        <taxon>Pseudomonadati</taxon>
        <taxon>Bacteroidota</taxon>
        <taxon>Chitinophagia</taxon>
        <taxon>Chitinophagales</taxon>
        <taxon>Chitinophagaceae</taxon>
        <taxon>Paraflavitalea</taxon>
    </lineage>
</organism>
<keyword evidence="10" id="KW-1185">Reference proteome</keyword>
<feature type="transmembrane region" description="Helical" evidence="8">
    <location>
        <begin position="27"/>
        <end position="47"/>
    </location>
</feature>
<proteinExistence type="inferred from homology"/>
<keyword evidence="5 8" id="KW-1133">Transmembrane helix</keyword>
<dbReference type="InterPro" id="IPR003400">
    <property type="entry name" value="ExbD"/>
</dbReference>
<accession>A0A3B7N061</accession>
<evidence type="ECO:0000256" key="7">
    <source>
        <dbReference type="RuleBase" id="RU003879"/>
    </source>
</evidence>
<dbReference type="AlphaFoldDB" id="A0A3B7N061"/>
<evidence type="ECO:0000256" key="5">
    <source>
        <dbReference type="ARBA" id="ARBA00022989"/>
    </source>
</evidence>
<keyword evidence="4 7" id="KW-0812">Transmembrane</keyword>
<evidence type="ECO:0000256" key="4">
    <source>
        <dbReference type="ARBA" id="ARBA00022692"/>
    </source>
</evidence>
<name>A0A3B7N061_9BACT</name>
<gene>
    <name evidence="9" type="ORF">D3H65_22670</name>
</gene>
<evidence type="ECO:0000256" key="6">
    <source>
        <dbReference type="ARBA" id="ARBA00023136"/>
    </source>
</evidence>
<dbReference type="RefSeq" id="WP_119054612.1">
    <property type="nucleotide sequence ID" value="NZ_CP032157.1"/>
</dbReference>
<dbReference type="PANTHER" id="PTHR30558">
    <property type="entry name" value="EXBD MEMBRANE COMPONENT OF PMF-DRIVEN MACROMOLECULE IMPORT SYSTEM"/>
    <property type="match status" value="1"/>
</dbReference>
<keyword evidence="3" id="KW-1003">Cell membrane</keyword>